<dbReference type="PANTHER" id="PTHR37019">
    <property type="entry name" value="CHROMOSOME 1, WHOLE GENOME SHOTGUN SEQUENCE"/>
    <property type="match status" value="1"/>
</dbReference>
<dbReference type="AlphaFoldDB" id="A0A484FTS5"/>
<keyword evidence="1" id="KW-0472">Membrane</keyword>
<dbReference type="PANTHER" id="PTHR37019:SF2">
    <property type="entry name" value="EXPERA DOMAIN-CONTAINING PROTEIN"/>
    <property type="match status" value="1"/>
</dbReference>
<keyword evidence="1" id="KW-1133">Transmembrane helix</keyword>
<accession>A0A484FTS5</accession>
<evidence type="ECO:0000259" key="2">
    <source>
        <dbReference type="Pfam" id="PF24803"/>
    </source>
</evidence>
<proteinExistence type="predicted"/>
<gene>
    <name evidence="3" type="ORF">Cob_v006038</name>
</gene>
<organism evidence="3 4">
    <name type="scientific">Colletotrichum orbiculare (strain 104-T / ATCC 96160 / CBS 514.97 / LARS 414 / MAFF 240422)</name>
    <name type="common">Cucumber anthracnose fungus</name>
    <name type="synonym">Colletotrichum lagenarium</name>
    <dbReference type="NCBI Taxonomy" id="1213857"/>
    <lineage>
        <taxon>Eukaryota</taxon>
        <taxon>Fungi</taxon>
        <taxon>Dikarya</taxon>
        <taxon>Ascomycota</taxon>
        <taxon>Pezizomycotina</taxon>
        <taxon>Sordariomycetes</taxon>
        <taxon>Hypocreomycetidae</taxon>
        <taxon>Glomerellales</taxon>
        <taxon>Glomerellaceae</taxon>
        <taxon>Colletotrichum</taxon>
        <taxon>Colletotrichum orbiculare species complex</taxon>
    </lineage>
</organism>
<name>A0A484FTS5_COLOR</name>
<comment type="caution">
    <text evidence="3">The sequence shown here is derived from an EMBL/GenBank/DDBJ whole genome shotgun (WGS) entry which is preliminary data.</text>
</comment>
<dbReference type="OrthoDB" id="2937326at2759"/>
<protein>
    <recommendedName>
        <fullName evidence="2">DUF7704 domain-containing protein</fullName>
    </recommendedName>
</protein>
<reference evidence="4" key="1">
    <citation type="journal article" date="2013" name="New Phytol.">
        <title>Comparative genomic and transcriptomic analyses reveal the hemibiotrophic stage shift of Colletotrichum fungi.</title>
        <authorList>
            <person name="Gan P."/>
            <person name="Ikeda K."/>
            <person name="Irieda H."/>
            <person name="Narusaka M."/>
            <person name="O'Connell R.J."/>
            <person name="Narusaka Y."/>
            <person name="Takano Y."/>
            <person name="Kubo Y."/>
            <person name="Shirasu K."/>
        </authorList>
    </citation>
    <scope>NUCLEOTIDE SEQUENCE [LARGE SCALE GENOMIC DNA]</scope>
    <source>
        <strain evidence="4">104-T / ATCC 96160 / CBS 514.97 / LARS 414 / MAFF 240422</strain>
    </source>
</reference>
<keyword evidence="4" id="KW-1185">Reference proteome</keyword>
<reference evidence="4" key="2">
    <citation type="journal article" date="2019" name="Mol. Plant Microbe Interact.">
        <title>Genome sequence resources for four phytopathogenic fungi from the Colletotrichum orbiculare species complex.</title>
        <authorList>
            <person name="Gan P."/>
            <person name="Tsushima A."/>
            <person name="Narusaka M."/>
            <person name="Narusaka Y."/>
            <person name="Takano Y."/>
            <person name="Kubo Y."/>
            <person name="Shirasu K."/>
        </authorList>
    </citation>
    <scope>GENOME REANNOTATION</scope>
    <source>
        <strain evidence="4">104-T / ATCC 96160 / CBS 514.97 / LARS 414 / MAFF 240422</strain>
    </source>
</reference>
<dbReference type="Pfam" id="PF24803">
    <property type="entry name" value="DUF7704"/>
    <property type="match status" value="1"/>
</dbReference>
<dbReference type="STRING" id="1213857.A0A484FTS5"/>
<keyword evidence="1" id="KW-0812">Transmembrane</keyword>
<evidence type="ECO:0000313" key="4">
    <source>
        <dbReference type="Proteomes" id="UP000014480"/>
    </source>
</evidence>
<dbReference type="Proteomes" id="UP000014480">
    <property type="component" value="Unassembled WGS sequence"/>
</dbReference>
<feature type="transmembrane region" description="Helical" evidence="1">
    <location>
        <begin position="108"/>
        <end position="127"/>
    </location>
</feature>
<evidence type="ECO:0000313" key="3">
    <source>
        <dbReference type="EMBL" id="TDZ21358.1"/>
    </source>
</evidence>
<feature type="transmembrane region" description="Helical" evidence="1">
    <location>
        <begin position="77"/>
        <end position="96"/>
    </location>
</feature>
<sequence>MPLPPSFHTEVKTPRCIIMASALPTFPRLVFTVFEPISLIGGFLGAIANPDWFISEQVASASSATAPPLASDNSRLVALQLGNIYLLMAMVGLAVLNSTSELKVVKSYLVALWIADLGHIYVCYHVLGPDRFLDVASWNSMTWGNVGVTAFLCLTRTAYLLGLLGTDAQAKKPSKKTQ</sequence>
<dbReference type="EMBL" id="AMCV02000015">
    <property type="protein sequence ID" value="TDZ21358.1"/>
    <property type="molecule type" value="Genomic_DNA"/>
</dbReference>
<feature type="transmembrane region" description="Helical" evidence="1">
    <location>
        <begin position="147"/>
        <end position="166"/>
    </location>
</feature>
<evidence type="ECO:0000256" key="1">
    <source>
        <dbReference type="SAM" id="Phobius"/>
    </source>
</evidence>
<feature type="domain" description="DUF7704" evidence="2">
    <location>
        <begin position="20"/>
        <end position="165"/>
    </location>
</feature>
<dbReference type="InterPro" id="IPR056121">
    <property type="entry name" value="DUF7704"/>
</dbReference>